<evidence type="ECO:0000313" key="8">
    <source>
        <dbReference type="Proteomes" id="UP001318040"/>
    </source>
</evidence>
<feature type="compositionally biased region" description="Low complexity" evidence="6">
    <location>
        <begin position="23"/>
        <end position="50"/>
    </location>
</feature>
<organism evidence="8 9">
    <name type="scientific">Petromyzon marinus</name>
    <name type="common">Sea lamprey</name>
    <dbReference type="NCBI Taxonomy" id="7757"/>
    <lineage>
        <taxon>Eukaryota</taxon>
        <taxon>Metazoa</taxon>
        <taxon>Chordata</taxon>
        <taxon>Craniata</taxon>
        <taxon>Vertebrata</taxon>
        <taxon>Cyclostomata</taxon>
        <taxon>Hyperoartia</taxon>
        <taxon>Petromyzontiformes</taxon>
        <taxon>Petromyzontidae</taxon>
        <taxon>Petromyzon</taxon>
    </lineage>
</organism>
<dbReference type="InterPro" id="IPR000971">
    <property type="entry name" value="Globin"/>
</dbReference>
<keyword evidence="8" id="KW-1185">Reference proteome</keyword>
<evidence type="ECO:0000256" key="4">
    <source>
        <dbReference type="ARBA" id="ARBA00023004"/>
    </source>
</evidence>
<evidence type="ECO:0000256" key="1">
    <source>
        <dbReference type="ARBA" id="ARBA00008705"/>
    </source>
</evidence>
<dbReference type="AlphaFoldDB" id="A0AAJ7T5N9"/>
<evidence type="ECO:0000313" key="9">
    <source>
        <dbReference type="RefSeq" id="XP_032811707.1"/>
    </source>
</evidence>
<dbReference type="PROSITE" id="PS01033">
    <property type="entry name" value="GLOBIN"/>
    <property type="match status" value="1"/>
</dbReference>
<dbReference type="GeneID" id="116943182"/>
<name>A0AAJ7T5N9_PETMA</name>
<dbReference type="KEGG" id="pmrn:116943182"/>
<dbReference type="GO" id="GO:0005344">
    <property type="term" value="F:oxygen carrier activity"/>
    <property type="evidence" value="ECO:0007669"/>
    <property type="project" value="UniProtKB-KW"/>
</dbReference>
<dbReference type="InterPro" id="IPR012292">
    <property type="entry name" value="Globin/Proto"/>
</dbReference>
<dbReference type="Gene3D" id="1.10.490.10">
    <property type="entry name" value="Globins"/>
    <property type="match status" value="1"/>
</dbReference>
<dbReference type="PRINTS" id="PR00188">
    <property type="entry name" value="PLANTGLOBIN"/>
</dbReference>
<dbReference type="GO" id="GO:0020037">
    <property type="term" value="F:heme binding"/>
    <property type="evidence" value="ECO:0007669"/>
    <property type="project" value="InterPro"/>
</dbReference>
<keyword evidence="5" id="KW-0561">Oxygen transport</keyword>
<keyword evidence="4" id="KW-0408">Iron</keyword>
<sequence length="233" mass="26732">MNFLRLWGRRKMGCTVSTDERTGAQSSSQGQSQASRKQQQPEQQRAAGEGHQPPGPPQAPSESQRRLVRDSWLALQCDIARVGVIMFVRLFETHPECKDVFYQFRDCEDLQKLKMNKQLQAHGLRVMSFIEKSVARLEQECVLEQLIVEMGRKHYKYNASPKYYSFVGIEFIATVQPFLQEKWTNEVEDAWQCLFRYIAAVMKRGYLEEEAASNGVNTANYDRGQGNHGATAM</sequence>
<gene>
    <name evidence="9" type="primary">LOC116943182</name>
</gene>
<feature type="region of interest" description="Disordered" evidence="6">
    <location>
        <begin position="15"/>
        <end position="65"/>
    </location>
</feature>
<dbReference type="GO" id="GO:0019825">
    <property type="term" value="F:oxygen binding"/>
    <property type="evidence" value="ECO:0007669"/>
    <property type="project" value="InterPro"/>
</dbReference>
<keyword evidence="5" id="KW-0813">Transport</keyword>
<dbReference type="InterPro" id="IPR050532">
    <property type="entry name" value="Globin-like_OT"/>
</dbReference>
<keyword evidence="2 5" id="KW-0349">Heme</keyword>
<dbReference type="Pfam" id="PF00042">
    <property type="entry name" value="Globin"/>
    <property type="match status" value="1"/>
</dbReference>
<dbReference type="PANTHER" id="PTHR46458">
    <property type="entry name" value="BLR2807 PROTEIN"/>
    <property type="match status" value="1"/>
</dbReference>
<protein>
    <submittedName>
        <fullName evidence="9">Neuroglobin-like</fullName>
    </submittedName>
</protein>
<dbReference type="GO" id="GO:0046872">
    <property type="term" value="F:metal ion binding"/>
    <property type="evidence" value="ECO:0007669"/>
    <property type="project" value="UniProtKB-KW"/>
</dbReference>
<reference evidence="9" key="1">
    <citation type="submission" date="2025-08" db="UniProtKB">
        <authorList>
            <consortium name="RefSeq"/>
        </authorList>
    </citation>
    <scope>IDENTIFICATION</scope>
    <source>
        <tissue evidence="9">Sperm</tissue>
    </source>
</reference>
<evidence type="ECO:0000256" key="2">
    <source>
        <dbReference type="ARBA" id="ARBA00022617"/>
    </source>
</evidence>
<evidence type="ECO:0000259" key="7">
    <source>
        <dbReference type="PROSITE" id="PS01033"/>
    </source>
</evidence>
<comment type="similarity">
    <text evidence="1 5">Belongs to the globin family.</text>
</comment>
<feature type="domain" description="Globin" evidence="7">
    <location>
        <begin position="59"/>
        <end position="207"/>
    </location>
</feature>
<evidence type="ECO:0000256" key="5">
    <source>
        <dbReference type="RuleBase" id="RU000356"/>
    </source>
</evidence>
<dbReference type="SUPFAM" id="SSF46458">
    <property type="entry name" value="Globin-like"/>
    <property type="match status" value="1"/>
</dbReference>
<dbReference type="PANTHER" id="PTHR46458:SF2">
    <property type="entry name" value="X GLOBIN"/>
    <property type="match status" value="1"/>
</dbReference>
<evidence type="ECO:0000256" key="6">
    <source>
        <dbReference type="SAM" id="MobiDB-lite"/>
    </source>
</evidence>
<keyword evidence="3" id="KW-0479">Metal-binding</keyword>
<proteinExistence type="inferred from homology"/>
<dbReference type="InterPro" id="IPR009050">
    <property type="entry name" value="Globin-like_sf"/>
</dbReference>
<evidence type="ECO:0000256" key="3">
    <source>
        <dbReference type="ARBA" id="ARBA00022723"/>
    </source>
</evidence>
<dbReference type="Proteomes" id="UP001318040">
    <property type="component" value="Chromosome 17"/>
</dbReference>
<accession>A0AAJ7T5N9</accession>
<dbReference type="RefSeq" id="XP_032811707.1">
    <property type="nucleotide sequence ID" value="XM_032955816.1"/>
</dbReference>